<dbReference type="Proteomes" id="UP000199580">
    <property type="component" value="Unassembled WGS sequence"/>
</dbReference>
<dbReference type="AlphaFoldDB" id="A0A1G8X0N4"/>
<sequence>MKESKGIMKQSKAFTKLREVISVQTKPISNQTPQIPTVNFPRPLRFSSKPITFVQTTHYNEQHDYHYQF</sequence>
<keyword evidence="2" id="KW-1185">Reference proteome</keyword>
<proteinExistence type="predicted"/>
<organism evidence="1 2">
    <name type="scientific">Flavobacterium noncentrifugens</name>
    <dbReference type="NCBI Taxonomy" id="1128970"/>
    <lineage>
        <taxon>Bacteria</taxon>
        <taxon>Pseudomonadati</taxon>
        <taxon>Bacteroidota</taxon>
        <taxon>Flavobacteriia</taxon>
        <taxon>Flavobacteriales</taxon>
        <taxon>Flavobacteriaceae</taxon>
        <taxon>Flavobacterium</taxon>
    </lineage>
</organism>
<gene>
    <name evidence="1" type="ORF">SAMN04487935_2013</name>
</gene>
<dbReference type="EMBL" id="FNEZ01000002">
    <property type="protein sequence ID" value="SDJ84021.1"/>
    <property type="molecule type" value="Genomic_DNA"/>
</dbReference>
<dbReference type="STRING" id="1128970.SAMN04487935_2013"/>
<evidence type="ECO:0000313" key="1">
    <source>
        <dbReference type="EMBL" id="SDJ84021.1"/>
    </source>
</evidence>
<evidence type="ECO:0000313" key="2">
    <source>
        <dbReference type="Proteomes" id="UP000199580"/>
    </source>
</evidence>
<accession>A0A1G8X0N4</accession>
<protein>
    <submittedName>
        <fullName evidence="1">Uncharacterized protein</fullName>
    </submittedName>
</protein>
<name>A0A1G8X0N4_9FLAO</name>
<reference evidence="1 2" key="1">
    <citation type="submission" date="2016-10" db="EMBL/GenBank/DDBJ databases">
        <authorList>
            <person name="de Groot N.N."/>
        </authorList>
    </citation>
    <scope>NUCLEOTIDE SEQUENCE [LARGE SCALE GENOMIC DNA]</scope>
    <source>
        <strain evidence="1 2">CGMCC 1.10076</strain>
    </source>
</reference>